<accession>A0ABS5EJH0</accession>
<feature type="region of interest" description="Disordered" evidence="1">
    <location>
        <begin position="70"/>
        <end position="113"/>
    </location>
</feature>
<keyword evidence="3" id="KW-1185">Reference proteome</keyword>
<evidence type="ECO:0000313" key="2">
    <source>
        <dbReference type="EMBL" id="MBR0651174.1"/>
    </source>
</evidence>
<evidence type="ECO:0000256" key="1">
    <source>
        <dbReference type="SAM" id="MobiDB-lite"/>
    </source>
</evidence>
<evidence type="ECO:0000313" key="3">
    <source>
        <dbReference type="Proteomes" id="UP000698752"/>
    </source>
</evidence>
<protein>
    <submittedName>
        <fullName evidence="2">DUF2171 domain-containing protein</fullName>
    </submittedName>
</protein>
<dbReference type="Pfam" id="PF09939">
    <property type="entry name" value="DUF2171"/>
    <property type="match status" value="1"/>
</dbReference>
<reference evidence="3" key="1">
    <citation type="journal article" date="2021" name="Syst. Appl. Microbiol.">
        <title>Roseomonas hellenica sp. nov., isolated from roots of wild-growing Alkanna tinctoria.</title>
        <authorList>
            <person name="Rat A."/>
            <person name="Naranjo H.D."/>
            <person name="Lebbe L."/>
            <person name="Cnockaert M."/>
            <person name="Krigas N."/>
            <person name="Grigoriadou K."/>
            <person name="Maloupa E."/>
            <person name="Willems A."/>
        </authorList>
    </citation>
    <scope>NUCLEOTIDE SEQUENCE [LARGE SCALE GENOMIC DNA]</scope>
    <source>
        <strain evidence="3">LMG 31159</strain>
    </source>
</reference>
<comment type="caution">
    <text evidence="2">The sequence shown here is derived from an EMBL/GenBank/DDBJ whole genome shotgun (WGS) entry which is preliminary data.</text>
</comment>
<sequence length="113" mass="12070">MDQVREHMAVVDINGLHVGTVDRVEGPRIKLTRSDSPDPTEAGDSHIALSLVRSVDDDTVRLTVSALALAEASKGLDDEGPEDDDTVRMTPAPVNGGSPDIDEEDERSVPLGR</sequence>
<dbReference type="InterPro" id="IPR018684">
    <property type="entry name" value="DUF2171"/>
</dbReference>
<organism evidence="2 3">
    <name type="scientific">Neoroseomonas terrae</name>
    <dbReference type="NCBI Taxonomy" id="424799"/>
    <lineage>
        <taxon>Bacteria</taxon>
        <taxon>Pseudomonadati</taxon>
        <taxon>Pseudomonadota</taxon>
        <taxon>Alphaproteobacteria</taxon>
        <taxon>Acetobacterales</taxon>
        <taxon>Acetobacteraceae</taxon>
        <taxon>Neoroseomonas</taxon>
    </lineage>
</organism>
<name>A0ABS5EJH0_9PROT</name>
<gene>
    <name evidence="2" type="ORF">GXW78_15990</name>
</gene>
<dbReference type="Proteomes" id="UP000698752">
    <property type="component" value="Unassembled WGS sequence"/>
</dbReference>
<dbReference type="EMBL" id="JAAEDI010000016">
    <property type="protein sequence ID" value="MBR0651174.1"/>
    <property type="molecule type" value="Genomic_DNA"/>
</dbReference>
<proteinExistence type="predicted"/>